<dbReference type="PANTHER" id="PTHR16128:SF5">
    <property type="entry name" value="FAD_NAD(P)-BINDING OXIDOREDUCTASE FAMILY PROTEIN"/>
    <property type="match status" value="1"/>
</dbReference>
<evidence type="ECO:0000313" key="3">
    <source>
        <dbReference type="Proteomes" id="UP000285310"/>
    </source>
</evidence>
<dbReference type="InterPro" id="IPR002937">
    <property type="entry name" value="Amino_oxidase"/>
</dbReference>
<dbReference type="Pfam" id="PF13450">
    <property type="entry name" value="NAD_binding_8"/>
    <property type="match status" value="1"/>
</dbReference>
<dbReference type="Gene3D" id="3.50.50.60">
    <property type="entry name" value="FAD/NAD(P)-binding domain"/>
    <property type="match status" value="1"/>
</dbReference>
<proteinExistence type="predicted"/>
<dbReference type="EMBL" id="AYKG01000042">
    <property type="protein sequence ID" value="ROO25908.1"/>
    <property type="molecule type" value="Genomic_DNA"/>
</dbReference>
<dbReference type="PRINTS" id="PR00419">
    <property type="entry name" value="ADXRDTASE"/>
</dbReference>
<dbReference type="InterPro" id="IPR036188">
    <property type="entry name" value="FAD/NAD-bd_sf"/>
</dbReference>
<organism evidence="2 3">
    <name type="scientific">Salinisphaera japonica YTM-1</name>
    <dbReference type="NCBI Taxonomy" id="1209778"/>
    <lineage>
        <taxon>Bacteria</taxon>
        <taxon>Pseudomonadati</taxon>
        <taxon>Pseudomonadota</taxon>
        <taxon>Gammaproteobacteria</taxon>
        <taxon>Salinisphaerales</taxon>
        <taxon>Salinisphaeraceae</taxon>
        <taxon>Salinisphaera</taxon>
    </lineage>
</organism>
<name>A0A423PJX9_9GAMM</name>
<dbReference type="AlphaFoldDB" id="A0A423PJX9"/>
<gene>
    <name evidence="2" type="ORF">SAJA_12110</name>
</gene>
<dbReference type="GO" id="GO:0016491">
    <property type="term" value="F:oxidoreductase activity"/>
    <property type="evidence" value="ECO:0007669"/>
    <property type="project" value="InterPro"/>
</dbReference>
<dbReference type="InParanoid" id="A0A423PJX9"/>
<reference evidence="2 3" key="1">
    <citation type="submission" date="2013-10" db="EMBL/GenBank/DDBJ databases">
        <title>Salinisphaera japonica YTM-1 Genome Sequencing.</title>
        <authorList>
            <person name="Lai Q."/>
            <person name="Li C."/>
            <person name="Shao Z."/>
        </authorList>
    </citation>
    <scope>NUCLEOTIDE SEQUENCE [LARGE SCALE GENOMIC DNA]</scope>
    <source>
        <strain evidence="2 3">YTM-1</strain>
    </source>
</reference>
<protein>
    <recommendedName>
        <fullName evidence="1">Amine oxidase domain-containing protein</fullName>
    </recommendedName>
</protein>
<sequence length="338" mass="36846">MSNVLVIGAGVAGLSAAEYLTAAGHEVAVVDKAARPGGRCATRRTDVDPAAPWFDYGAQYFTARSDLFRRSIQADLEAGRLANWQPSINIAEKTDTTWLFSPSPDERERLIGPRGLNRWVRDRFEQLPVDVQCERRVNALRGDAKQWTARFDQGGPIQATHILLTIPAVQAKALLGPAARRIAALGNTPNIMSACHTLVVEAPAIDGVEAVFFKDGALSWAADNTHKGGDTRSPHLWTLNADASYSDKHVESSAEELADTLIDDFVQATATPREQVRLVRGHRWRYARPGPAAPDADDRFWVDRQKRLALAGDWLAGGRIEGAWLSGRGAAARLIGDV</sequence>
<dbReference type="RefSeq" id="WP_123658899.1">
    <property type="nucleotide sequence ID" value="NZ_AYKG01000042.1"/>
</dbReference>
<dbReference type="SUPFAM" id="SSF51905">
    <property type="entry name" value="FAD/NAD(P)-binding domain"/>
    <property type="match status" value="1"/>
</dbReference>
<dbReference type="Proteomes" id="UP000285310">
    <property type="component" value="Unassembled WGS sequence"/>
</dbReference>
<accession>A0A423PJX9</accession>
<feature type="domain" description="Amine oxidase" evidence="1">
    <location>
        <begin position="97"/>
        <end position="335"/>
    </location>
</feature>
<evidence type="ECO:0000313" key="2">
    <source>
        <dbReference type="EMBL" id="ROO25908.1"/>
    </source>
</evidence>
<dbReference type="PANTHER" id="PTHR16128">
    <property type="entry name" value="FAD/NAD(P)-BINDING OXIDOREDUCTASE FAMILY PROTEIN"/>
    <property type="match status" value="1"/>
</dbReference>
<dbReference type="Pfam" id="PF01593">
    <property type="entry name" value="Amino_oxidase"/>
    <property type="match status" value="1"/>
</dbReference>
<dbReference type="OrthoDB" id="5792777at2"/>
<evidence type="ECO:0000259" key="1">
    <source>
        <dbReference type="Pfam" id="PF01593"/>
    </source>
</evidence>
<comment type="caution">
    <text evidence="2">The sequence shown here is derived from an EMBL/GenBank/DDBJ whole genome shotgun (WGS) entry which is preliminary data.</text>
</comment>
<dbReference type="Gene3D" id="3.90.660.10">
    <property type="match status" value="1"/>
</dbReference>
<keyword evidence="3" id="KW-1185">Reference proteome</keyword>